<sequence>MLDKKPRKRFCYDLFSKRYDGEVHNLTILECSTRFTITVAEVASKTDVGCSAGGVDARHPRPPRPPAPSRPSGRRTPRDKHFIDITALQFVPSILILAKF</sequence>
<organism evidence="2 3">
    <name type="scientific">Papilio machaon</name>
    <name type="common">Old World swallowtail butterfly</name>
    <dbReference type="NCBI Taxonomy" id="76193"/>
    <lineage>
        <taxon>Eukaryota</taxon>
        <taxon>Metazoa</taxon>
        <taxon>Ecdysozoa</taxon>
        <taxon>Arthropoda</taxon>
        <taxon>Hexapoda</taxon>
        <taxon>Insecta</taxon>
        <taxon>Pterygota</taxon>
        <taxon>Neoptera</taxon>
        <taxon>Endopterygota</taxon>
        <taxon>Lepidoptera</taxon>
        <taxon>Glossata</taxon>
        <taxon>Ditrysia</taxon>
        <taxon>Papilionoidea</taxon>
        <taxon>Papilionidae</taxon>
        <taxon>Papilioninae</taxon>
        <taxon>Papilio</taxon>
    </lineage>
</organism>
<proteinExistence type="predicted"/>
<evidence type="ECO:0000313" key="2">
    <source>
        <dbReference type="EMBL" id="KPJ12385.1"/>
    </source>
</evidence>
<accession>A0A194R568</accession>
<keyword evidence="3" id="KW-1185">Reference proteome</keyword>
<dbReference type="Proteomes" id="UP000053240">
    <property type="component" value="Unassembled WGS sequence"/>
</dbReference>
<name>A0A194R568_PAPMA</name>
<reference evidence="2 3" key="1">
    <citation type="journal article" date="2015" name="Nat. Commun.">
        <title>Outbred genome sequencing and CRISPR/Cas9 gene editing in butterflies.</title>
        <authorList>
            <person name="Li X."/>
            <person name="Fan D."/>
            <person name="Zhang W."/>
            <person name="Liu G."/>
            <person name="Zhang L."/>
            <person name="Zhao L."/>
            <person name="Fang X."/>
            <person name="Chen L."/>
            <person name="Dong Y."/>
            <person name="Chen Y."/>
            <person name="Ding Y."/>
            <person name="Zhao R."/>
            <person name="Feng M."/>
            <person name="Zhu Y."/>
            <person name="Feng Y."/>
            <person name="Jiang X."/>
            <person name="Zhu D."/>
            <person name="Xiang H."/>
            <person name="Feng X."/>
            <person name="Li S."/>
            <person name="Wang J."/>
            <person name="Zhang G."/>
            <person name="Kronforst M.R."/>
            <person name="Wang W."/>
        </authorList>
    </citation>
    <scope>NUCLEOTIDE SEQUENCE [LARGE SCALE GENOMIC DNA]</scope>
    <source>
        <strain evidence="2">Ya'a_city_454_Pm</strain>
        <tissue evidence="2">Whole body</tissue>
    </source>
</reference>
<evidence type="ECO:0000256" key="1">
    <source>
        <dbReference type="SAM" id="MobiDB-lite"/>
    </source>
</evidence>
<evidence type="ECO:0000313" key="3">
    <source>
        <dbReference type="Proteomes" id="UP000053240"/>
    </source>
</evidence>
<dbReference type="EMBL" id="KQ460779">
    <property type="protein sequence ID" value="KPJ12385.1"/>
    <property type="molecule type" value="Genomic_DNA"/>
</dbReference>
<protein>
    <submittedName>
        <fullName evidence="2">Uncharacterized protein</fullName>
    </submittedName>
</protein>
<feature type="region of interest" description="Disordered" evidence="1">
    <location>
        <begin position="50"/>
        <end position="78"/>
    </location>
</feature>
<gene>
    <name evidence="2" type="ORF">RR48_11641</name>
</gene>
<dbReference type="AlphaFoldDB" id="A0A194R568"/>
<dbReference type="InParanoid" id="A0A194R568"/>